<feature type="compositionally biased region" description="Polar residues" evidence="1">
    <location>
        <begin position="51"/>
        <end position="64"/>
    </location>
</feature>
<name>A0A6G1AQ62_CROCR</name>
<feature type="compositionally biased region" description="Basic and acidic residues" evidence="1">
    <location>
        <begin position="141"/>
        <end position="157"/>
    </location>
</feature>
<feature type="non-terminal residue" evidence="2">
    <location>
        <position position="1"/>
    </location>
</feature>
<proteinExistence type="predicted"/>
<evidence type="ECO:0000256" key="1">
    <source>
        <dbReference type="SAM" id="MobiDB-lite"/>
    </source>
</evidence>
<feature type="compositionally biased region" description="Basic and acidic residues" evidence="1">
    <location>
        <begin position="340"/>
        <end position="349"/>
    </location>
</feature>
<dbReference type="AlphaFoldDB" id="A0A6G1AQ62"/>
<feature type="compositionally biased region" description="Pro residues" evidence="1">
    <location>
        <begin position="297"/>
        <end position="311"/>
    </location>
</feature>
<evidence type="ECO:0000313" key="3">
    <source>
        <dbReference type="Proteomes" id="UP000475037"/>
    </source>
</evidence>
<feature type="non-terminal residue" evidence="2">
    <location>
        <position position="430"/>
    </location>
</feature>
<gene>
    <name evidence="2" type="primary">Kcp</name>
    <name evidence="2" type="ORF">FOF47_R05270</name>
</gene>
<evidence type="ECO:0000313" key="2">
    <source>
        <dbReference type="EMBL" id="KAF0877737.1"/>
    </source>
</evidence>
<feature type="compositionally biased region" description="Polar residues" evidence="1">
    <location>
        <begin position="26"/>
        <end position="41"/>
    </location>
</feature>
<dbReference type="Proteomes" id="UP000475037">
    <property type="component" value="Unassembled WGS sequence"/>
</dbReference>
<comment type="caution">
    <text evidence="2">The sequence shown here is derived from an EMBL/GenBank/DDBJ whole genome shotgun (WGS) entry which is preliminary data.</text>
</comment>
<keyword evidence="3" id="KW-1185">Reference proteome</keyword>
<dbReference type="EMBL" id="VOAJ01004104">
    <property type="protein sequence ID" value="KAF0877737.1"/>
    <property type="molecule type" value="Genomic_DNA"/>
</dbReference>
<reference evidence="2 3" key="1">
    <citation type="submission" date="2019-11" db="EMBL/GenBank/DDBJ databases">
        <authorList>
            <person name="Yang C."/>
            <person name="Li F."/>
        </authorList>
    </citation>
    <scope>NUCLEOTIDE SEQUENCE [LARGE SCALE GENOMIC DNA]</scope>
    <source>
        <strain evidence="2">KB4526</strain>
        <tissue evidence="2">Muscle</tissue>
    </source>
</reference>
<feature type="region of interest" description="Disordered" evidence="1">
    <location>
        <begin position="111"/>
        <end position="400"/>
    </location>
</feature>
<protein>
    <submittedName>
        <fullName evidence="2">KCP protein</fullName>
    </submittedName>
</protein>
<organism evidence="2 3">
    <name type="scientific">Crocuta crocuta</name>
    <name type="common">Spotted hyena</name>
    <dbReference type="NCBI Taxonomy" id="9678"/>
    <lineage>
        <taxon>Eukaryota</taxon>
        <taxon>Metazoa</taxon>
        <taxon>Chordata</taxon>
        <taxon>Craniata</taxon>
        <taxon>Vertebrata</taxon>
        <taxon>Euteleostomi</taxon>
        <taxon>Mammalia</taxon>
        <taxon>Eutheria</taxon>
        <taxon>Laurasiatheria</taxon>
        <taxon>Carnivora</taxon>
        <taxon>Feliformia</taxon>
        <taxon>Hyaenidae</taxon>
        <taxon>Crocuta</taxon>
    </lineage>
</organism>
<sequence>MEVMPTGTATEVPRVPWGKWAWQGDSLTSLGPNAFASQNLAQREERRPAGPTTQRPNGQPSTNVCGGKLTQGAPRPSGLPSQGLPETQVPLEGLGWSLRQERAELQKLLGIEIPLRQKEGDPREQKGESPRGQRGEAPLGENKEVPERQREKAHQGESGEAAGALREEVSEYPGCAPPQGVRRESPHGQRGNGPKCQRKKALQESREWTPPQGQEVKTLRASPGPNWEVAEEEVPTQPPEEGGSLGTSRDFCRALGEQIPQPRGRESGGSGKRTSQRREPAPGTGGQSAAGERVRTPLPPPTPPTRPPLPSPGTETLAAPSAGGGSGRQERPAAPPEHSGPVRDPHGLQDPEASPGPAEQMPGAVGEPRGDVEAPEASKAAWPRPRGREEASAGVSAAQQETALQRLLELHRAARRRRRQDREQQRLRVR</sequence>
<feature type="region of interest" description="Disordered" evidence="1">
    <location>
        <begin position="26"/>
        <end position="89"/>
    </location>
</feature>
<accession>A0A6G1AQ62</accession>
<feature type="compositionally biased region" description="Basic and acidic residues" evidence="1">
    <location>
        <begin position="115"/>
        <end position="134"/>
    </location>
</feature>